<proteinExistence type="predicted"/>
<name>A0A6L2PDX8_COPFO</name>
<evidence type="ECO:0000313" key="1">
    <source>
        <dbReference type="EMBL" id="GFG30769.1"/>
    </source>
</evidence>
<keyword evidence="2" id="KW-1185">Reference proteome</keyword>
<protein>
    <submittedName>
        <fullName evidence="1">Uncharacterized protein</fullName>
    </submittedName>
</protein>
<dbReference type="AlphaFoldDB" id="A0A6L2PDX8"/>
<accession>A0A6L2PDX8</accession>
<organism evidence="1 2">
    <name type="scientific">Coptotermes formosanus</name>
    <name type="common">Formosan subterranean termite</name>
    <dbReference type="NCBI Taxonomy" id="36987"/>
    <lineage>
        <taxon>Eukaryota</taxon>
        <taxon>Metazoa</taxon>
        <taxon>Ecdysozoa</taxon>
        <taxon>Arthropoda</taxon>
        <taxon>Hexapoda</taxon>
        <taxon>Insecta</taxon>
        <taxon>Pterygota</taxon>
        <taxon>Neoptera</taxon>
        <taxon>Polyneoptera</taxon>
        <taxon>Dictyoptera</taxon>
        <taxon>Blattodea</taxon>
        <taxon>Blattoidea</taxon>
        <taxon>Termitoidae</taxon>
        <taxon>Rhinotermitidae</taxon>
        <taxon>Coptotermes</taxon>
    </lineage>
</organism>
<dbReference type="InParanoid" id="A0A6L2PDX8"/>
<evidence type="ECO:0000313" key="2">
    <source>
        <dbReference type="Proteomes" id="UP000502823"/>
    </source>
</evidence>
<dbReference type="Proteomes" id="UP000502823">
    <property type="component" value="Unassembled WGS sequence"/>
</dbReference>
<comment type="caution">
    <text evidence="1">The sequence shown here is derived from an EMBL/GenBank/DDBJ whole genome shotgun (WGS) entry which is preliminary data.</text>
</comment>
<reference evidence="2" key="1">
    <citation type="submission" date="2020-01" db="EMBL/GenBank/DDBJ databases">
        <title>Draft genome sequence of the Termite Coptotermes fromosanus.</title>
        <authorList>
            <person name="Itakura S."/>
            <person name="Yosikawa Y."/>
            <person name="Umezawa K."/>
        </authorList>
    </citation>
    <scope>NUCLEOTIDE SEQUENCE [LARGE SCALE GENOMIC DNA]</scope>
</reference>
<gene>
    <name evidence="1" type="ORF">Cfor_10854</name>
</gene>
<sequence length="124" mass="13649">MDKKKYSETNGEVKHLEGGGSKQYPCLFCSLLSLCTMCVWMTLSRSSEGMVPGEGDAEVGEYWLVVVLLVVHDHTLLQQLGTSTYIHSSSSSSRGLGDLILEWIVLCVHLVIQVLEEAFTVDPS</sequence>
<dbReference type="EMBL" id="BLKM01000254">
    <property type="protein sequence ID" value="GFG30769.1"/>
    <property type="molecule type" value="Genomic_DNA"/>
</dbReference>